<gene>
    <name evidence="2" type="primary">endA_2</name>
    <name evidence="2" type="ORF">NCTC12360_00685</name>
</gene>
<proteinExistence type="predicted"/>
<keyword evidence="3" id="KW-1185">Reference proteome</keyword>
<dbReference type="EMBL" id="UFYW01000001">
    <property type="protein sequence ID" value="STD82264.1"/>
    <property type="molecule type" value="Genomic_DNA"/>
</dbReference>
<evidence type="ECO:0000313" key="3">
    <source>
        <dbReference type="Proteomes" id="UP000254807"/>
    </source>
</evidence>
<dbReference type="OrthoDB" id="9783680at2"/>
<dbReference type="Proteomes" id="UP000254807">
    <property type="component" value="Unassembled WGS sequence"/>
</dbReference>
<keyword evidence="2" id="KW-0378">Hydrolase</keyword>
<dbReference type="Gene3D" id="3.40.570.10">
    <property type="entry name" value="Extracellular Endonuclease, subunit A"/>
    <property type="match status" value="1"/>
</dbReference>
<dbReference type="AlphaFoldDB" id="A0A376GZD0"/>
<dbReference type="GO" id="GO:0016787">
    <property type="term" value="F:hydrolase activity"/>
    <property type="evidence" value="ECO:0007669"/>
    <property type="project" value="UniProtKB-KW"/>
</dbReference>
<evidence type="ECO:0000256" key="1">
    <source>
        <dbReference type="SAM" id="MobiDB-lite"/>
    </source>
</evidence>
<name>A0A376GZD0_ENTGA</name>
<sequence>MAKKLLGTISGLLIAAVLGISLYTQTQKDPNPTSSPGHSSAIQVKQSESSKASDSHTKETQSANDLAALTYQGTQTITINNNVPSFSQDTLSTKNGAWEKYGDLDHLNRATSAEAMLNQSLMPTEKRGDISSVTPTGWHNKKLKKGYLYNRTHLIGFALAGENANWKNLITGTQQLNNPEMLRYEMDIKYYLEQDPSHYVRYSVTPIYRGDELVARGVQMQAQSIGDDTIRFNIYIFNIQDGVTIHYHDGTSVLSEEASDTTSTSAKNTTSNVAEDEKEYVDAKGNGLIKGSKNGIYHLPGTRGYEQTTNPKEWFKTIAEAKAAGYRAPK</sequence>
<feature type="region of interest" description="Disordered" evidence="1">
    <location>
        <begin position="28"/>
        <end position="63"/>
    </location>
</feature>
<feature type="region of interest" description="Disordered" evidence="1">
    <location>
        <begin position="256"/>
        <end position="277"/>
    </location>
</feature>
<feature type="compositionally biased region" description="Low complexity" evidence="1">
    <location>
        <begin position="260"/>
        <end position="272"/>
    </location>
</feature>
<dbReference type="InterPro" id="IPR044929">
    <property type="entry name" value="DNA/RNA_non-sp_Endonuclease_sf"/>
</dbReference>
<dbReference type="Pfam" id="PF13930">
    <property type="entry name" value="Endonuclea_NS_2"/>
    <property type="match status" value="1"/>
</dbReference>
<feature type="compositionally biased region" description="Polar residues" evidence="1">
    <location>
        <begin position="28"/>
        <end position="50"/>
    </location>
</feature>
<accession>A0A376GZD0</accession>
<evidence type="ECO:0000313" key="2">
    <source>
        <dbReference type="EMBL" id="STD82264.1"/>
    </source>
</evidence>
<dbReference type="InterPro" id="IPR044927">
    <property type="entry name" value="Endonuclea_NS_2"/>
</dbReference>
<reference evidence="2 3" key="1">
    <citation type="submission" date="2018-06" db="EMBL/GenBank/DDBJ databases">
        <authorList>
            <consortium name="Pathogen Informatics"/>
            <person name="Doyle S."/>
        </authorList>
    </citation>
    <scope>NUCLEOTIDE SEQUENCE [LARGE SCALE GENOMIC DNA]</scope>
    <source>
        <strain evidence="2 3">NCTC12360</strain>
    </source>
</reference>
<organism evidence="2 3">
    <name type="scientific">Enterococcus gallinarum</name>
    <dbReference type="NCBI Taxonomy" id="1353"/>
    <lineage>
        <taxon>Bacteria</taxon>
        <taxon>Bacillati</taxon>
        <taxon>Bacillota</taxon>
        <taxon>Bacilli</taxon>
        <taxon>Lactobacillales</taxon>
        <taxon>Enterococcaceae</taxon>
        <taxon>Enterococcus</taxon>
    </lineage>
</organism>
<protein>
    <submittedName>
        <fullName evidence="2">DNA-entry nuclease</fullName>
        <ecNumber evidence="2">3.1.30.-</ecNumber>
    </submittedName>
</protein>
<dbReference type="RefSeq" id="WP_060814888.1">
    <property type="nucleotide sequence ID" value="NZ_JBHULA010000026.1"/>
</dbReference>
<dbReference type="EC" id="3.1.30.-" evidence="2"/>